<dbReference type="Proteomes" id="UP001381693">
    <property type="component" value="Unassembled WGS sequence"/>
</dbReference>
<gene>
    <name evidence="1" type="ORF">SK128_022510</name>
</gene>
<dbReference type="SUPFAM" id="SSF51069">
    <property type="entry name" value="Carbonic anhydrase"/>
    <property type="match status" value="1"/>
</dbReference>
<evidence type="ECO:0000313" key="1">
    <source>
        <dbReference type="EMBL" id="KAK7079999.1"/>
    </source>
</evidence>
<keyword evidence="2" id="KW-1185">Reference proteome</keyword>
<dbReference type="InterPro" id="IPR036398">
    <property type="entry name" value="CA_dom_sf"/>
</dbReference>
<name>A0AAN8XKP5_HALRR</name>
<reference evidence="1 2" key="1">
    <citation type="submission" date="2023-11" db="EMBL/GenBank/DDBJ databases">
        <title>Halocaridina rubra genome assembly.</title>
        <authorList>
            <person name="Smith C."/>
        </authorList>
    </citation>
    <scope>NUCLEOTIDE SEQUENCE [LARGE SCALE GENOMIC DNA]</scope>
    <source>
        <strain evidence="1">EP-1</strain>
        <tissue evidence="1">Whole</tissue>
    </source>
</reference>
<comment type="caution">
    <text evidence="1">The sequence shown here is derived from an EMBL/GenBank/DDBJ whole genome shotgun (WGS) entry which is preliminary data.</text>
</comment>
<protein>
    <submittedName>
        <fullName evidence="1">Uncharacterized protein</fullName>
    </submittedName>
</protein>
<dbReference type="EMBL" id="JAXCGZ010006208">
    <property type="protein sequence ID" value="KAK7079999.1"/>
    <property type="molecule type" value="Genomic_DNA"/>
</dbReference>
<proteinExistence type="predicted"/>
<sequence>MCRDGRRQSPINVDPKTLLFDPNLSPFALDKVTITTQCDRNRIYHFKQNNIVIEKEANPTIDNREILGAAGRR</sequence>
<evidence type="ECO:0000313" key="2">
    <source>
        <dbReference type="Proteomes" id="UP001381693"/>
    </source>
</evidence>
<organism evidence="1 2">
    <name type="scientific">Halocaridina rubra</name>
    <name type="common">Hawaiian red shrimp</name>
    <dbReference type="NCBI Taxonomy" id="373956"/>
    <lineage>
        <taxon>Eukaryota</taxon>
        <taxon>Metazoa</taxon>
        <taxon>Ecdysozoa</taxon>
        <taxon>Arthropoda</taxon>
        <taxon>Crustacea</taxon>
        <taxon>Multicrustacea</taxon>
        <taxon>Malacostraca</taxon>
        <taxon>Eumalacostraca</taxon>
        <taxon>Eucarida</taxon>
        <taxon>Decapoda</taxon>
        <taxon>Pleocyemata</taxon>
        <taxon>Caridea</taxon>
        <taxon>Atyoidea</taxon>
        <taxon>Atyidae</taxon>
        <taxon>Halocaridina</taxon>
    </lineage>
</organism>
<dbReference type="Gene3D" id="3.10.200.10">
    <property type="entry name" value="Alpha carbonic anhydrase"/>
    <property type="match status" value="1"/>
</dbReference>
<accession>A0AAN8XKP5</accession>
<dbReference type="AlphaFoldDB" id="A0AAN8XKP5"/>